<dbReference type="AlphaFoldDB" id="S3EDU6"/>
<feature type="domain" description="CPAF-like PDZ" evidence="4">
    <location>
        <begin position="113"/>
        <end position="225"/>
    </location>
</feature>
<evidence type="ECO:0000259" key="4">
    <source>
        <dbReference type="Pfam" id="PF23658"/>
    </source>
</evidence>
<accession>S3EDU6</accession>
<evidence type="ECO:0000313" key="5">
    <source>
        <dbReference type="EMBL" id="EPE36458.1"/>
    </source>
</evidence>
<evidence type="ECO:0000313" key="6">
    <source>
        <dbReference type="Proteomes" id="UP000016922"/>
    </source>
</evidence>
<dbReference type="STRING" id="1116229.S3EDU6"/>
<feature type="region of interest" description="Disordered" evidence="1">
    <location>
        <begin position="672"/>
        <end position="691"/>
    </location>
</feature>
<reference evidence="5 6" key="1">
    <citation type="journal article" date="2013" name="BMC Genomics">
        <title>Genomics-driven discovery of the pneumocandin biosynthetic gene cluster in the fungus Glarea lozoyensis.</title>
        <authorList>
            <person name="Chen L."/>
            <person name="Yue Q."/>
            <person name="Zhang X."/>
            <person name="Xiang M."/>
            <person name="Wang C."/>
            <person name="Li S."/>
            <person name="Che Y."/>
            <person name="Ortiz-Lopez F.J."/>
            <person name="Bills G.F."/>
            <person name="Liu X."/>
            <person name="An Z."/>
        </authorList>
    </citation>
    <scope>NUCLEOTIDE SEQUENCE [LARGE SCALE GENOMIC DNA]</scope>
    <source>
        <strain evidence="6">ATCC 20868 / MF5171</strain>
    </source>
</reference>
<feature type="chain" id="PRO_5004508567" evidence="3">
    <location>
        <begin position="21"/>
        <end position="727"/>
    </location>
</feature>
<keyword evidence="3" id="KW-0732">Signal</keyword>
<dbReference type="PANTHER" id="PTHR37049">
    <property type="entry name" value="PEPTIDASE S41 FAMILY PROTEIN"/>
    <property type="match status" value="1"/>
</dbReference>
<dbReference type="HOGENOM" id="CLU_014251_0_0_1"/>
<dbReference type="InterPro" id="IPR029045">
    <property type="entry name" value="ClpP/crotonase-like_dom_sf"/>
</dbReference>
<keyword evidence="2" id="KW-1133">Transmembrane helix</keyword>
<evidence type="ECO:0000256" key="1">
    <source>
        <dbReference type="SAM" id="MobiDB-lite"/>
    </source>
</evidence>
<evidence type="ECO:0000256" key="2">
    <source>
        <dbReference type="SAM" id="Phobius"/>
    </source>
</evidence>
<keyword evidence="2" id="KW-0472">Membrane</keyword>
<evidence type="ECO:0000256" key="3">
    <source>
        <dbReference type="SAM" id="SignalP"/>
    </source>
</evidence>
<dbReference type="Gene3D" id="3.90.226.10">
    <property type="entry name" value="2-enoyl-CoA Hydratase, Chain A, domain 1"/>
    <property type="match status" value="1"/>
</dbReference>
<feature type="compositionally biased region" description="Gly residues" evidence="1">
    <location>
        <begin position="672"/>
        <end position="682"/>
    </location>
</feature>
<protein>
    <submittedName>
        <fullName evidence="5">ClpP/crotonase</fullName>
    </submittedName>
</protein>
<feature type="signal peptide" evidence="3">
    <location>
        <begin position="1"/>
        <end position="20"/>
    </location>
</feature>
<dbReference type="PANTHER" id="PTHR37049:SF4">
    <property type="entry name" value="RHODANESE DOMAIN-CONTAINING PROTEIN"/>
    <property type="match status" value="1"/>
</dbReference>
<dbReference type="Proteomes" id="UP000016922">
    <property type="component" value="Unassembled WGS sequence"/>
</dbReference>
<proteinExistence type="predicted"/>
<feature type="transmembrane region" description="Helical" evidence="2">
    <location>
        <begin position="700"/>
        <end position="721"/>
    </location>
</feature>
<organism evidence="5 6">
    <name type="scientific">Glarea lozoyensis (strain ATCC 20868 / MF5171)</name>
    <dbReference type="NCBI Taxonomy" id="1116229"/>
    <lineage>
        <taxon>Eukaryota</taxon>
        <taxon>Fungi</taxon>
        <taxon>Dikarya</taxon>
        <taxon>Ascomycota</taxon>
        <taxon>Pezizomycotina</taxon>
        <taxon>Leotiomycetes</taxon>
        <taxon>Helotiales</taxon>
        <taxon>Helotiaceae</taxon>
        <taxon>Glarea</taxon>
    </lineage>
</organism>
<dbReference type="eggNOG" id="ENOG502S18W">
    <property type="taxonomic scope" value="Eukaryota"/>
</dbReference>
<gene>
    <name evidence="5" type="ORF">GLAREA_05796</name>
</gene>
<name>S3EDU6_GLAL2</name>
<dbReference type="OMA" id="STCAFFV"/>
<dbReference type="EMBL" id="KE145353">
    <property type="protein sequence ID" value="EPE36458.1"/>
    <property type="molecule type" value="Genomic_DNA"/>
</dbReference>
<dbReference type="RefSeq" id="XP_008077276.1">
    <property type="nucleotide sequence ID" value="XM_008079085.1"/>
</dbReference>
<dbReference type="Pfam" id="PF23658">
    <property type="entry name" value="PDZ_CPAF_rel"/>
    <property type="match status" value="1"/>
</dbReference>
<keyword evidence="6" id="KW-1185">Reference proteome</keyword>
<dbReference type="KEGG" id="glz:GLAREA_05796"/>
<keyword evidence="2" id="KW-0812">Transmembrane</keyword>
<dbReference type="InterPro" id="IPR052766">
    <property type="entry name" value="S41A_metabolite_peptidase"/>
</dbReference>
<dbReference type="OrthoDB" id="27214at2759"/>
<dbReference type="GeneID" id="19464850"/>
<dbReference type="SUPFAM" id="SSF52096">
    <property type="entry name" value="ClpP/crotonase"/>
    <property type="match status" value="1"/>
</dbReference>
<dbReference type="InterPro" id="IPR056186">
    <property type="entry name" value="PDZ_CPAF-rel"/>
</dbReference>
<sequence length="727" mass="77898">MRNIIRTATVVLGIISDALSQNTTSPCGQITERVVEFYSNQSNPPGKYFYPPVDLLGGLDEISNEISSGGLSSQYALDLALHNLVASAHEGHLGLGLCTRTPIGYQRGRETIISFVSVSEDGTDAPSIYMVGDIATGASSSVSSVDLIDGQNVTQYLEHFSIDYPADPDAAWNSVFWSFGRGQVSGGFHGSFTLPNIYKSINDVTNITYSNESTISYENYAITTAALWSSNVVDGESFTQIYCINPAQLDLQSQSSATDPSVPASPKTTPNRTVATGAIVPTLLGYPYYPVAKDVNNQVAGYFLNETEYQDTAVLYISSFLNSTAPPLEAPDTFVDAVMDFISACTTANKTKLIIDVSGNPGGNPILPYDLFNRLFPNIQPEGRSRLRVNPAAEIYGETWGNVPEELLTINSTDSALFAQLKTTALFSPFNYRSALDAELQNFTGWTSGEIPYFPPVEDKGDNFTAIGRLPLNNTLFDETLGGFVPYGYANGAEMPQPFEAQNIVLLTDGICASACSILANFLTNQANVKTIAVGGRPQKAPMQAVGGTKGSQAYPYQSLILGSAYIDYAEVRPYIPEPAANTYRDILPGFRPLPLGSINDLQSYSINLRDSIPANDEAGVPRQFIFEPADCKIFYTARTVRDPVALWEHVYDVAWKGKPCAWGGMGEVGSSDGSGAGGPAAGGNATEGGEDTSAAGRSAYVMMMLCLGMFFWVGLVGGVGKVDGTP</sequence>